<organism evidence="2 3">
    <name type="scientific">Stichopus japonicus</name>
    <name type="common">Sea cucumber</name>
    <dbReference type="NCBI Taxonomy" id="307972"/>
    <lineage>
        <taxon>Eukaryota</taxon>
        <taxon>Metazoa</taxon>
        <taxon>Echinodermata</taxon>
        <taxon>Eleutherozoa</taxon>
        <taxon>Echinozoa</taxon>
        <taxon>Holothuroidea</taxon>
        <taxon>Aspidochirotacea</taxon>
        <taxon>Aspidochirotida</taxon>
        <taxon>Stichopodidae</taxon>
        <taxon>Apostichopus</taxon>
    </lineage>
</organism>
<proteinExistence type="predicted"/>
<name>A0A2G8JQ13_STIJA</name>
<evidence type="ECO:0000256" key="1">
    <source>
        <dbReference type="SAM" id="MobiDB-lite"/>
    </source>
</evidence>
<feature type="non-terminal residue" evidence="2">
    <location>
        <position position="274"/>
    </location>
</feature>
<dbReference type="Pfam" id="PF15907">
    <property type="entry name" value="Itfg2"/>
    <property type="match status" value="1"/>
</dbReference>
<gene>
    <name evidence="2" type="ORF">BSL78_25324</name>
</gene>
<dbReference type="AlphaFoldDB" id="A0A2G8JQ13"/>
<dbReference type="InterPro" id="IPR031793">
    <property type="entry name" value="KICSTOR_ITFG2"/>
</dbReference>
<sequence length="274" mass="30264">MRTVVFVKRQELELSGSLSPNALVLGDVDNDSAYELAVGSLDGDLLIFKGEETNPIASASGLGTITCVGIGDICNQGKNSVFTMSAEGYFHVFSVEPYSPKEENVKETTEEEKYDGGDEKTPGHQQESHKLEEIHKQQLSANSKVILLADIDLNNSFELVVGFTDRKVRAYRWQTFVMEKDGEVVTYGKFVMLQMWVLGGQIGSLSLSRHSDNFPKLVVSQPGCNYAELSCDWVTRSKLKETESGVTHVINHPITNKRARNANISTEIIANVSK</sequence>
<evidence type="ECO:0000313" key="2">
    <source>
        <dbReference type="EMBL" id="PIK37846.1"/>
    </source>
</evidence>
<dbReference type="OrthoDB" id="9996127at2759"/>
<dbReference type="GO" id="GO:0032006">
    <property type="term" value="P:regulation of TOR signaling"/>
    <property type="evidence" value="ECO:0007669"/>
    <property type="project" value="TreeGrafter"/>
</dbReference>
<dbReference type="EMBL" id="MRZV01001441">
    <property type="protein sequence ID" value="PIK37846.1"/>
    <property type="molecule type" value="Genomic_DNA"/>
</dbReference>
<dbReference type="STRING" id="307972.A0A2G8JQ13"/>
<dbReference type="GO" id="GO:0007229">
    <property type="term" value="P:integrin-mediated signaling pathway"/>
    <property type="evidence" value="ECO:0007669"/>
    <property type="project" value="UniProtKB-KW"/>
</dbReference>
<dbReference type="PANTHER" id="PTHR16317:SF1">
    <property type="entry name" value="KICSTOR COMPLEX PROTEIN ITFG2"/>
    <property type="match status" value="1"/>
</dbReference>
<protein>
    <submittedName>
        <fullName evidence="2">Putative integrin-alpha FG-GAP repeat-containing protein 2-like</fullName>
    </submittedName>
</protein>
<comment type="caution">
    <text evidence="2">The sequence shown here is derived from an EMBL/GenBank/DDBJ whole genome shotgun (WGS) entry which is preliminary data.</text>
</comment>
<reference evidence="2 3" key="1">
    <citation type="journal article" date="2017" name="PLoS Biol.">
        <title>The sea cucumber genome provides insights into morphological evolution and visceral regeneration.</title>
        <authorList>
            <person name="Zhang X."/>
            <person name="Sun L."/>
            <person name="Yuan J."/>
            <person name="Sun Y."/>
            <person name="Gao Y."/>
            <person name="Zhang L."/>
            <person name="Li S."/>
            <person name="Dai H."/>
            <person name="Hamel J.F."/>
            <person name="Liu C."/>
            <person name="Yu Y."/>
            <person name="Liu S."/>
            <person name="Lin W."/>
            <person name="Guo K."/>
            <person name="Jin S."/>
            <person name="Xu P."/>
            <person name="Storey K.B."/>
            <person name="Huan P."/>
            <person name="Zhang T."/>
            <person name="Zhou Y."/>
            <person name="Zhang J."/>
            <person name="Lin C."/>
            <person name="Li X."/>
            <person name="Xing L."/>
            <person name="Huo D."/>
            <person name="Sun M."/>
            <person name="Wang L."/>
            <person name="Mercier A."/>
            <person name="Li F."/>
            <person name="Yang H."/>
            <person name="Xiang J."/>
        </authorList>
    </citation>
    <scope>NUCLEOTIDE SEQUENCE [LARGE SCALE GENOMIC DNA]</scope>
    <source>
        <strain evidence="2">Shaxun</strain>
        <tissue evidence="2">Muscle</tissue>
    </source>
</reference>
<dbReference type="Proteomes" id="UP000230750">
    <property type="component" value="Unassembled WGS sequence"/>
</dbReference>
<keyword evidence="3" id="KW-1185">Reference proteome</keyword>
<keyword evidence="2" id="KW-0401">Integrin</keyword>
<dbReference type="SUPFAM" id="SSF50978">
    <property type="entry name" value="WD40 repeat-like"/>
    <property type="match status" value="1"/>
</dbReference>
<evidence type="ECO:0000313" key="3">
    <source>
        <dbReference type="Proteomes" id="UP000230750"/>
    </source>
</evidence>
<dbReference type="PANTHER" id="PTHR16317">
    <property type="entry name" value="INTEGRIN ALPHA REPEAT DOMAIN-CONTAINING"/>
    <property type="match status" value="1"/>
</dbReference>
<feature type="compositionally biased region" description="Basic and acidic residues" evidence="1">
    <location>
        <begin position="114"/>
        <end position="127"/>
    </location>
</feature>
<accession>A0A2G8JQ13</accession>
<feature type="region of interest" description="Disordered" evidence="1">
    <location>
        <begin position="101"/>
        <end position="127"/>
    </location>
</feature>
<dbReference type="InterPro" id="IPR036322">
    <property type="entry name" value="WD40_repeat_dom_sf"/>
</dbReference>